<protein>
    <submittedName>
        <fullName evidence="1">Uncharacterized protein</fullName>
    </submittedName>
</protein>
<dbReference type="InterPro" id="IPR011047">
    <property type="entry name" value="Quinoprotein_ADH-like_sf"/>
</dbReference>
<reference evidence="1 2" key="1">
    <citation type="submission" date="2021-01" db="EMBL/GenBank/DDBJ databases">
        <title>Whole genome shotgun sequence of Catellatospora bangladeshensis NBRC 107357.</title>
        <authorList>
            <person name="Komaki H."/>
            <person name="Tamura T."/>
        </authorList>
    </citation>
    <scope>NUCLEOTIDE SEQUENCE [LARGE SCALE GENOMIC DNA]</scope>
    <source>
        <strain evidence="1 2">NBRC 107357</strain>
    </source>
</reference>
<dbReference type="PROSITE" id="PS51318">
    <property type="entry name" value="TAT"/>
    <property type="match status" value="1"/>
</dbReference>
<dbReference type="Proteomes" id="UP000601223">
    <property type="component" value="Unassembled WGS sequence"/>
</dbReference>
<name>A0A8J3NEL4_9ACTN</name>
<dbReference type="PROSITE" id="PS51257">
    <property type="entry name" value="PROKAR_LIPOPROTEIN"/>
    <property type="match status" value="1"/>
</dbReference>
<dbReference type="InterPro" id="IPR006311">
    <property type="entry name" value="TAT_signal"/>
</dbReference>
<evidence type="ECO:0000313" key="1">
    <source>
        <dbReference type="EMBL" id="GIF78670.1"/>
    </source>
</evidence>
<proteinExistence type="predicted"/>
<dbReference type="SUPFAM" id="SSF50998">
    <property type="entry name" value="Quinoprotein alcohol dehydrogenase-like"/>
    <property type="match status" value="1"/>
</dbReference>
<dbReference type="RefSeq" id="WP_203740223.1">
    <property type="nucleotide sequence ID" value="NZ_BONF01000001.1"/>
</dbReference>
<dbReference type="EMBL" id="BONF01000001">
    <property type="protein sequence ID" value="GIF78670.1"/>
    <property type="molecule type" value="Genomic_DNA"/>
</dbReference>
<dbReference type="InterPro" id="IPR015943">
    <property type="entry name" value="WD40/YVTN_repeat-like_dom_sf"/>
</dbReference>
<comment type="caution">
    <text evidence="1">The sequence shown here is derived from an EMBL/GenBank/DDBJ whole genome shotgun (WGS) entry which is preliminary data.</text>
</comment>
<dbReference type="AlphaFoldDB" id="A0A8J3NEL4"/>
<keyword evidence="2" id="KW-1185">Reference proteome</keyword>
<gene>
    <name evidence="1" type="ORF">Cba03nite_00190</name>
</gene>
<accession>A0A8J3NEL4</accession>
<organism evidence="1 2">
    <name type="scientific">Catellatospora bangladeshensis</name>
    <dbReference type="NCBI Taxonomy" id="310355"/>
    <lineage>
        <taxon>Bacteria</taxon>
        <taxon>Bacillati</taxon>
        <taxon>Actinomycetota</taxon>
        <taxon>Actinomycetes</taxon>
        <taxon>Micromonosporales</taxon>
        <taxon>Micromonosporaceae</taxon>
        <taxon>Catellatospora</taxon>
    </lineage>
</organism>
<dbReference type="Gene3D" id="2.130.10.10">
    <property type="entry name" value="YVTN repeat-like/Quinoprotein amine dehydrogenase"/>
    <property type="match status" value="1"/>
</dbReference>
<evidence type="ECO:0000313" key="2">
    <source>
        <dbReference type="Proteomes" id="UP000601223"/>
    </source>
</evidence>
<dbReference type="InterPro" id="IPR011044">
    <property type="entry name" value="Quino_amine_DH_bsu"/>
</dbReference>
<sequence>MTTRRDALALFGAGAAAVLTGCGQAGPEPAVSAPDLVLAQVEEGLAVLRPDGVERLGAGLAAPDGATVFAARAEGVDTVLSTIELRTGRRTPGPRLAGAWVPRVASADGRLVALAAPDSAGVTHVPAGRARTPLVVAGKTAEVARLELAGNLVPDAFTSGGEGLFVLDWLPPAAPDRYRVRHLDVASGTASRLLTRLKSPVPEGAEEEMSGEGRLAVYAPGRQVLYTLYTHQPDHTHTRDLVAGRRSNVHAFVHTLHLTEQWAFCVDLPAPFGEGPGAAHTLAIAPDRSELYVLDVSSGSYAVIDTEQLTVRSTAKGPQAAGTAYAAATFDALFVAVGESVHTTPRTGVSAWRSWTAGGPVSGLAASPDGRRLYAALPDRIAWFDAATGTRLGEQPIPGLTGLSRVL</sequence>
<dbReference type="SUPFAM" id="SSF50969">
    <property type="entry name" value="YVTN repeat-like/Quinoprotein amine dehydrogenase"/>
    <property type="match status" value="1"/>
</dbReference>